<name>A0AAE0XDQ4_9GAST</name>
<protein>
    <submittedName>
        <fullName evidence="2">Uncharacterized protein</fullName>
    </submittedName>
</protein>
<keyword evidence="1" id="KW-0472">Membrane</keyword>
<dbReference type="AlphaFoldDB" id="A0AAE0XDQ4"/>
<feature type="transmembrane region" description="Helical" evidence="1">
    <location>
        <begin position="173"/>
        <end position="197"/>
    </location>
</feature>
<proteinExistence type="predicted"/>
<dbReference type="EMBL" id="JAWDGP010008106">
    <property type="protein sequence ID" value="KAK3690891.1"/>
    <property type="molecule type" value="Genomic_DNA"/>
</dbReference>
<evidence type="ECO:0000313" key="2">
    <source>
        <dbReference type="EMBL" id="KAK3690891.1"/>
    </source>
</evidence>
<gene>
    <name evidence="2" type="ORF">RRG08_021589</name>
</gene>
<accession>A0AAE0XDQ4</accession>
<organism evidence="2 3">
    <name type="scientific">Elysia crispata</name>
    <name type="common">lettuce slug</name>
    <dbReference type="NCBI Taxonomy" id="231223"/>
    <lineage>
        <taxon>Eukaryota</taxon>
        <taxon>Metazoa</taxon>
        <taxon>Spiralia</taxon>
        <taxon>Lophotrochozoa</taxon>
        <taxon>Mollusca</taxon>
        <taxon>Gastropoda</taxon>
        <taxon>Heterobranchia</taxon>
        <taxon>Euthyneura</taxon>
        <taxon>Panpulmonata</taxon>
        <taxon>Sacoglossa</taxon>
        <taxon>Placobranchoidea</taxon>
        <taxon>Plakobranchidae</taxon>
        <taxon>Elysia</taxon>
    </lineage>
</organism>
<evidence type="ECO:0000313" key="3">
    <source>
        <dbReference type="Proteomes" id="UP001283361"/>
    </source>
</evidence>
<keyword evidence="3" id="KW-1185">Reference proteome</keyword>
<dbReference type="Proteomes" id="UP001283361">
    <property type="component" value="Unassembled WGS sequence"/>
</dbReference>
<evidence type="ECO:0000256" key="1">
    <source>
        <dbReference type="SAM" id="Phobius"/>
    </source>
</evidence>
<keyword evidence="1" id="KW-1133">Transmembrane helix</keyword>
<sequence>MMKQLAFLKSADASMQAFPDLKTATHSSLATAPLATEVPSVHLVVDGLPAAPAEDALYELSTGQQQLSELLPQGEETSSVAALRHTMTAAAQSKLKDSLCNLPGYVQISDSSVGVLADAKTREDCVVDMTLEEHVILAARNASTSLTSLRGAEGEITWDSSADCHALSYTGHVIVGIVILVIAIITTLGNLLVLCTFCK</sequence>
<reference evidence="2" key="1">
    <citation type="journal article" date="2023" name="G3 (Bethesda)">
        <title>A reference genome for the long-term kleptoplast-retaining sea slug Elysia crispata morphotype clarki.</title>
        <authorList>
            <person name="Eastman K.E."/>
            <person name="Pendleton A.L."/>
            <person name="Shaikh M.A."/>
            <person name="Suttiyut T."/>
            <person name="Ogas R."/>
            <person name="Tomko P."/>
            <person name="Gavelis G."/>
            <person name="Widhalm J.R."/>
            <person name="Wisecaver J.H."/>
        </authorList>
    </citation>
    <scope>NUCLEOTIDE SEQUENCE</scope>
    <source>
        <strain evidence="2">ECLA1</strain>
    </source>
</reference>
<comment type="caution">
    <text evidence="2">The sequence shown here is derived from an EMBL/GenBank/DDBJ whole genome shotgun (WGS) entry which is preliminary data.</text>
</comment>
<keyword evidence="1" id="KW-0812">Transmembrane</keyword>